<organism evidence="1 2">
    <name type="scientific">Candidatus Criblamydia sequanensis CRIB-18</name>
    <dbReference type="NCBI Taxonomy" id="1437425"/>
    <lineage>
        <taxon>Bacteria</taxon>
        <taxon>Pseudomonadati</taxon>
        <taxon>Chlamydiota</taxon>
        <taxon>Chlamydiia</taxon>
        <taxon>Parachlamydiales</taxon>
        <taxon>Candidatus Criblamydiaceae</taxon>
        <taxon>Candidatus Criblamydia</taxon>
    </lineage>
</organism>
<dbReference type="OrthoDB" id="9554251at2"/>
<dbReference type="AlphaFoldDB" id="A0A090CY61"/>
<reference evidence="1" key="1">
    <citation type="submission" date="2013-12" db="EMBL/GenBank/DDBJ databases">
        <authorList>
            <person name="Linke B."/>
        </authorList>
    </citation>
    <scope>NUCLEOTIDE SEQUENCE [LARGE SCALE GENOMIC DNA]</scope>
    <source>
        <strain evidence="1">CRIB-18</strain>
    </source>
</reference>
<dbReference type="STRING" id="1437425.CSEC_0327"/>
<keyword evidence="2" id="KW-1185">Reference proteome</keyword>
<sequence length="174" mass="19237">MFLKNKLIAPKSRKGVALFLMALSLLQMSGDIFNIPVLKAIGASFGASPAPKVFSSIDSLETFSSEFYLTWQDKQGLWQKQKLTPELAKKFKGPYNRRNVYGAILSYGPVFSKNAILTPAYEAILSYAVSEKGSFFKELGIDQNTIGSDLYIEVVPRSETSGLNLIKEVKIDGK</sequence>
<evidence type="ECO:0000313" key="1">
    <source>
        <dbReference type="EMBL" id="CDR33166.1"/>
    </source>
</evidence>
<name>A0A090CY61_9BACT</name>
<dbReference type="RefSeq" id="WP_041016650.1">
    <property type="nucleotide sequence ID" value="NZ_CCEJ010000001.1"/>
</dbReference>
<gene>
    <name evidence="1" type="ORF">CSEC_0327</name>
</gene>
<accession>A0A090CY61</accession>
<dbReference type="Proteomes" id="UP000031552">
    <property type="component" value="Unassembled WGS sequence"/>
</dbReference>
<evidence type="ECO:0000313" key="2">
    <source>
        <dbReference type="Proteomes" id="UP000031552"/>
    </source>
</evidence>
<dbReference type="EMBL" id="CCEJ010000001">
    <property type="protein sequence ID" value="CDR33166.1"/>
    <property type="molecule type" value="Genomic_DNA"/>
</dbReference>
<dbReference type="eggNOG" id="ENOG502ZPW1">
    <property type="taxonomic scope" value="Bacteria"/>
</dbReference>
<comment type="caution">
    <text evidence="1">The sequence shown here is derived from an EMBL/GenBank/DDBJ whole genome shotgun (WGS) entry which is preliminary data.</text>
</comment>
<reference evidence="1" key="2">
    <citation type="submission" date="2014-09" db="EMBL/GenBank/DDBJ databases">
        <title>Criblamydia sequanensis harbors a mega-plasmid encoding arsenite resistance.</title>
        <authorList>
            <person name="Bertelli C."/>
            <person name="Goesmann A."/>
            <person name="Greub G."/>
        </authorList>
    </citation>
    <scope>NUCLEOTIDE SEQUENCE [LARGE SCALE GENOMIC DNA]</scope>
    <source>
        <strain evidence="1">CRIB-18</strain>
    </source>
</reference>
<proteinExistence type="predicted"/>
<protein>
    <submittedName>
        <fullName evidence="1">Secreted protein</fullName>
    </submittedName>
</protein>